<dbReference type="Pfam" id="PF07690">
    <property type="entry name" value="MFS_1"/>
    <property type="match status" value="1"/>
</dbReference>
<feature type="transmembrane region" description="Helical" evidence="7">
    <location>
        <begin position="76"/>
        <end position="95"/>
    </location>
</feature>
<comment type="subcellular location">
    <subcellularLocation>
        <location evidence="1">Cell membrane</location>
        <topology evidence="1">Multi-pass membrane protein</topology>
    </subcellularLocation>
</comment>
<keyword evidence="2" id="KW-0813">Transport</keyword>
<evidence type="ECO:0000256" key="4">
    <source>
        <dbReference type="ARBA" id="ARBA00022692"/>
    </source>
</evidence>
<feature type="transmembrane region" description="Helical" evidence="7">
    <location>
        <begin position="47"/>
        <end position="64"/>
    </location>
</feature>
<dbReference type="PANTHER" id="PTHR23517">
    <property type="entry name" value="RESISTANCE PROTEIN MDTM, PUTATIVE-RELATED-RELATED"/>
    <property type="match status" value="1"/>
</dbReference>
<dbReference type="Proteomes" id="UP000440041">
    <property type="component" value="Unassembled WGS sequence"/>
</dbReference>
<feature type="transmembrane region" description="Helical" evidence="7">
    <location>
        <begin position="220"/>
        <end position="241"/>
    </location>
</feature>
<feature type="domain" description="Major facilitator superfamily (MFS) profile" evidence="8">
    <location>
        <begin position="3"/>
        <end position="408"/>
    </location>
</feature>
<comment type="caution">
    <text evidence="9">The sequence shown here is derived from an EMBL/GenBank/DDBJ whole genome shotgun (WGS) entry which is preliminary data.</text>
</comment>
<feature type="transmembrane region" description="Helical" evidence="7">
    <location>
        <begin position="347"/>
        <end position="370"/>
    </location>
</feature>
<evidence type="ECO:0000313" key="9">
    <source>
        <dbReference type="EMBL" id="KAB8294671.1"/>
    </source>
</evidence>
<keyword evidence="6 7" id="KW-0472">Membrane</keyword>
<dbReference type="InterPro" id="IPR050171">
    <property type="entry name" value="MFS_Transporters"/>
</dbReference>
<feature type="transmembrane region" description="Helical" evidence="7">
    <location>
        <begin position="134"/>
        <end position="155"/>
    </location>
</feature>
<evidence type="ECO:0000313" key="10">
    <source>
        <dbReference type="Proteomes" id="UP000440041"/>
    </source>
</evidence>
<keyword evidence="4 7" id="KW-0812">Transmembrane</keyword>
<sequence>MNTTVRKYLTLIALGFSAGAVYCLPYIKYVFYDAMLDVMHISNTQSGFLLSMYAFVCIFLYIPGGMLADRISAKKAIVFSLLGSALMALIFMFTFNYVVALVVWLLYAFGSGFVFWSAILKAVRMIGTEDEQGFMYGVYYAANGAGGAITNAVALKVFDGFSDARQGMFWAIAVMITFVALAAIILLGLLDEPSAKEQAATPESERFHFSDLGAVLKNPAVWLISIVFFCIYAQYSCSSFFTPYLTDVIGFDSTTSGYLQIVRSYVVMLIAAPVGGFIADKLCHSTLRWFVIGSVILGISILAVVLAGPHANGWLVAILTLIPGLFSMCLYGVMFSSMQEINIPVKVAGTAIGIASIVGYLPDVILQPFFGSLIDNRGNNGYTAIFLYLAAFCAVIAVLSVVLFRRFAHPAGQDAPRVVENSAIGDNAIDDSAIENSRVETA</sequence>
<organism evidence="9 10">
    <name type="scientific">Bifidobacterium apri</name>
    <dbReference type="NCBI Taxonomy" id="1769423"/>
    <lineage>
        <taxon>Bacteria</taxon>
        <taxon>Bacillati</taxon>
        <taxon>Actinomycetota</taxon>
        <taxon>Actinomycetes</taxon>
        <taxon>Bifidobacteriales</taxon>
        <taxon>Bifidobacteriaceae</taxon>
        <taxon>Bifidobacterium</taxon>
    </lineage>
</organism>
<dbReference type="GO" id="GO:0022857">
    <property type="term" value="F:transmembrane transporter activity"/>
    <property type="evidence" value="ECO:0007669"/>
    <property type="project" value="InterPro"/>
</dbReference>
<feature type="transmembrane region" description="Helical" evidence="7">
    <location>
        <begin position="286"/>
        <end position="308"/>
    </location>
</feature>
<reference evidence="9 10" key="1">
    <citation type="submission" date="2019-09" db="EMBL/GenBank/DDBJ databases">
        <title>Characterization of the phylogenetic diversity of two novel species belonging to the genus Bifidobacterium: Bifidobacterium cebidarum sp. nov. and Bifidobacterium leontopitheci sp. nov.</title>
        <authorList>
            <person name="Lugli G.A."/>
            <person name="Duranti S."/>
            <person name="Milani C."/>
            <person name="Turroni F."/>
            <person name="Ventura M."/>
        </authorList>
    </citation>
    <scope>NUCLEOTIDE SEQUENCE [LARGE SCALE GENOMIC DNA]</scope>
    <source>
        <strain evidence="9 10">DSM 100238</strain>
    </source>
</reference>
<evidence type="ECO:0000256" key="5">
    <source>
        <dbReference type="ARBA" id="ARBA00022989"/>
    </source>
</evidence>
<dbReference type="InterPro" id="IPR020846">
    <property type="entry name" value="MFS_dom"/>
</dbReference>
<dbReference type="EMBL" id="WBSO01000016">
    <property type="protein sequence ID" value="KAB8294671.1"/>
    <property type="molecule type" value="Genomic_DNA"/>
</dbReference>
<dbReference type="RefSeq" id="WP_152356173.1">
    <property type="nucleotide sequence ID" value="NZ_JBHLXF010000002.1"/>
</dbReference>
<evidence type="ECO:0000256" key="7">
    <source>
        <dbReference type="SAM" id="Phobius"/>
    </source>
</evidence>
<accession>A0A6A2V787</accession>
<dbReference type="GO" id="GO:0005886">
    <property type="term" value="C:plasma membrane"/>
    <property type="evidence" value="ECO:0007669"/>
    <property type="project" value="UniProtKB-SubCell"/>
</dbReference>
<evidence type="ECO:0000259" key="8">
    <source>
        <dbReference type="PROSITE" id="PS50850"/>
    </source>
</evidence>
<evidence type="ECO:0000256" key="2">
    <source>
        <dbReference type="ARBA" id="ARBA00022448"/>
    </source>
</evidence>
<proteinExistence type="predicted"/>
<dbReference type="InterPro" id="IPR036259">
    <property type="entry name" value="MFS_trans_sf"/>
</dbReference>
<dbReference type="SUPFAM" id="SSF103473">
    <property type="entry name" value="MFS general substrate transporter"/>
    <property type="match status" value="1"/>
</dbReference>
<feature type="transmembrane region" description="Helical" evidence="7">
    <location>
        <begin position="167"/>
        <end position="190"/>
    </location>
</feature>
<dbReference type="PANTHER" id="PTHR23517:SF3">
    <property type="entry name" value="INTEGRAL MEMBRANE TRANSPORT PROTEIN"/>
    <property type="match status" value="1"/>
</dbReference>
<evidence type="ECO:0000256" key="3">
    <source>
        <dbReference type="ARBA" id="ARBA00022475"/>
    </source>
</evidence>
<protein>
    <submittedName>
        <fullName evidence="9">Transporter major facilitator family protein</fullName>
    </submittedName>
</protein>
<dbReference type="OrthoDB" id="9773404at2"/>
<keyword evidence="5 7" id="KW-1133">Transmembrane helix</keyword>
<feature type="transmembrane region" description="Helical" evidence="7">
    <location>
        <begin position="382"/>
        <end position="404"/>
    </location>
</feature>
<dbReference type="AlphaFoldDB" id="A0A6A2V787"/>
<dbReference type="PROSITE" id="PS50850">
    <property type="entry name" value="MFS"/>
    <property type="match status" value="1"/>
</dbReference>
<feature type="transmembrane region" description="Helical" evidence="7">
    <location>
        <begin position="314"/>
        <end position="335"/>
    </location>
</feature>
<feature type="transmembrane region" description="Helical" evidence="7">
    <location>
        <begin position="101"/>
        <end position="122"/>
    </location>
</feature>
<gene>
    <name evidence="9" type="ORF">DSM100238_1639</name>
</gene>
<dbReference type="Gene3D" id="1.20.1250.20">
    <property type="entry name" value="MFS general substrate transporter like domains"/>
    <property type="match status" value="2"/>
</dbReference>
<feature type="transmembrane region" description="Helical" evidence="7">
    <location>
        <begin position="261"/>
        <end position="279"/>
    </location>
</feature>
<dbReference type="InterPro" id="IPR011701">
    <property type="entry name" value="MFS"/>
</dbReference>
<evidence type="ECO:0000256" key="6">
    <source>
        <dbReference type="ARBA" id="ARBA00023136"/>
    </source>
</evidence>
<name>A0A6A2V787_9BIFI</name>
<keyword evidence="3" id="KW-1003">Cell membrane</keyword>
<keyword evidence="10" id="KW-1185">Reference proteome</keyword>
<dbReference type="CDD" id="cd06174">
    <property type="entry name" value="MFS"/>
    <property type="match status" value="1"/>
</dbReference>
<evidence type="ECO:0000256" key="1">
    <source>
        <dbReference type="ARBA" id="ARBA00004651"/>
    </source>
</evidence>